<organism evidence="2 3">
    <name type="scientific">Cenarchaeum symbiosum (strain A)</name>
    <dbReference type="NCBI Taxonomy" id="414004"/>
    <lineage>
        <taxon>Archaea</taxon>
        <taxon>Nitrososphaerota</taxon>
        <taxon>Candidatus Cenarchaeales</taxon>
        <taxon>Candidatus Cenarchaeaceae</taxon>
        <taxon>Candidatus Cenarchaeum</taxon>
    </lineage>
</organism>
<keyword evidence="3" id="KW-1185">Reference proteome</keyword>
<proteinExistence type="predicted"/>
<evidence type="ECO:0000313" key="2">
    <source>
        <dbReference type="EMBL" id="ABK78184.1"/>
    </source>
</evidence>
<dbReference type="KEGG" id="csy:CENSYa_1564"/>
<reference evidence="2 3" key="1">
    <citation type="journal article" date="2006" name="Proc. Natl. Acad. Sci. U.S.A.">
        <title>Genomic analysis of the uncultivated marine crenarchaeote Cenarchaeum symbiosum.</title>
        <authorList>
            <person name="Hallam S.J."/>
            <person name="Konstantinidis K.T."/>
            <person name="Putnam N."/>
            <person name="Schleper C."/>
            <person name="Watanabe Y."/>
            <person name="Sugahara J."/>
            <person name="Preston C."/>
            <person name="de la Torre J."/>
            <person name="Richardson P.M."/>
            <person name="DeLong E.F."/>
        </authorList>
    </citation>
    <scope>NUCLEOTIDE SEQUENCE [LARGE SCALE GENOMIC DNA]</scope>
    <source>
        <strain evidence="3">A</strain>
    </source>
</reference>
<evidence type="ECO:0000256" key="1">
    <source>
        <dbReference type="SAM" id="MobiDB-lite"/>
    </source>
</evidence>
<feature type="region of interest" description="Disordered" evidence="1">
    <location>
        <begin position="35"/>
        <end position="55"/>
    </location>
</feature>
<feature type="region of interest" description="Disordered" evidence="1">
    <location>
        <begin position="1"/>
        <end position="20"/>
    </location>
</feature>
<accession>A0RXW7</accession>
<evidence type="ECO:0000313" key="3">
    <source>
        <dbReference type="Proteomes" id="UP000000758"/>
    </source>
</evidence>
<dbReference type="AlphaFoldDB" id="A0RXW7"/>
<dbReference type="Proteomes" id="UP000000758">
    <property type="component" value="Chromosome"/>
</dbReference>
<sequence length="137" mass="14776">MISRNDSMAPGEGHGNPKSSVFWSNSMVSSIDFMASGDRSGGSRPAAFRNDSPASGKILGSNRTIVLWNDSVDLRSTSPILDGQPSVFREFDRPATGRAMSPFCAVFWQARLRYAYILAQCISSVGRAQKSLAGVIL</sequence>
<dbReference type="HOGENOM" id="CLU_1860621_0_0_2"/>
<name>A0RXW7_CENSY</name>
<gene>
    <name evidence="2" type="ordered locus">CENSYa_1564</name>
</gene>
<protein>
    <submittedName>
        <fullName evidence="2">Uncharacterized protein</fullName>
    </submittedName>
</protein>
<dbReference type="EnsemblBacteria" id="ABK78184">
    <property type="protein sequence ID" value="ABK78184"/>
    <property type="gene ID" value="CENSYa_1564"/>
</dbReference>
<dbReference type="EMBL" id="DP000238">
    <property type="protein sequence ID" value="ABK78184.1"/>
    <property type="molecule type" value="Genomic_DNA"/>
</dbReference>